<dbReference type="AlphaFoldDB" id="Q7LZ17"/>
<name>Q7LZ17_CHICK</name>
<reference evidence="1" key="1">
    <citation type="journal article" date="1989" name="Genes Dev.">
        <title>Polyadenylation and U7 snRNP-mediated cleavage: alternative modes of RNA 3' processing in two avian histone H1 genes.</title>
        <authorList>
            <person name="Kirsh A.L."/>
            <person name="Groudine M."/>
            <person name="Challoner P.B."/>
        </authorList>
    </citation>
    <scope>NUCLEOTIDE SEQUENCE</scope>
</reference>
<accession>Q7LZ17</accession>
<protein>
    <submittedName>
        <fullName evidence="1">Uncharacterized protein H1.10</fullName>
    </submittedName>
</protein>
<sequence>MPAANVTIRHYLLAIGVFCSPAKSAGL</sequence>
<evidence type="ECO:0000313" key="1">
    <source>
        <dbReference type="PIR" id="B34224"/>
    </source>
</evidence>
<proteinExistence type="predicted"/>
<organism evidence="1">
    <name type="scientific">Gallus gallus</name>
    <name type="common">Chicken</name>
    <dbReference type="NCBI Taxonomy" id="9031"/>
    <lineage>
        <taxon>Eukaryota</taxon>
        <taxon>Metazoa</taxon>
        <taxon>Chordata</taxon>
        <taxon>Craniata</taxon>
        <taxon>Vertebrata</taxon>
        <taxon>Euteleostomi</taxon>
        <taxon>Archelosauria</taxon>
        <taxon>Archosauria</taxon>
        <taxon>Dinosauria</taxon>
        <taxon>Saurischia</taxon>
        <taxon>Theropoda</taxon>
        <taxon>Coelurosauria</taxon>
        <taxon>Aves</taxon>
        <taxon>Neognathae</taxon>
        <taxon>Galloanserae</taxon>
        <taxon>Galliformes</taxon>
        <taxon>Phasianidae</taxon>
        <taxon>Phasianinae</taxon>
        <taxon>Gallus</taxon>
    </lineage>
</organism>
<dbReference type="PIR" id="B34224">
    <property type="entry name" value="B34224"/>
</dbReference>